<dbReference type="InterPro" id="IPR003953">
    <property type="entry name" value="FAD-dep_OxRdtase_2_FAD-bd"/>
</dbReference>
<dbReference type="PIRSF" id="PIRSF036654">
    <property type="entry name" value="UCP036654"/>
    <property type="match status" value="1"/>
</dbReference>
<name>A0A3B0S109_9ZZZZ</name>
<evidence type="ECO:0000256" key="2">
    <source>
        <dbReference type="ARBA" id="ARBA00023002"/>
    </source>
</evidence>
<dbReference type="PANTHER" id="PTHR43260">
    <property type="entry name" value="3-KETOSTEROID-DELTA-1-DEHYDROGENASE"/>
    <property type="match status" value="1"/>
</dbReference>
<evidence type="ECO:0000313" key="4">
    <source>
        <dbReference type="EMBL" id="VAV89205.1"/>
    </source>
</evidence>
<proteinExistence type="predicted"/>
<keyword evidence="1" id="KW-0285">Flavoprotein</keyword>
<accession>A0A3B0S109</accession>
<evidence type="ECO:0000259" key="3">
    <source>
        <dbReference type="Pfam" id="PF00890"/>
    </source>
</evidence>
<dbReference type="Gene3D" id="3.50.50.60">
    <property type="entry name" value="FAD/NAD(P)-binding domain"/>
    <property type="match status" value="1"/>
</dbReference>
<dbReference type="AlphaFoldDB" id="A0A3B0S109"/>
<feature type="domain" description="FAD-dependent oxidoreductase 2 FAD-binding" evidence="3">
    <location>
        <begin position="10"/>
        <end position="522"/>
    </location>
</feature>
<dbReference type="InterPro" id="IPR014614">
    <property type="entry name" value="KsdD_DH"/>
</dbReference>
<dbReference type="InterPro" id="IPR027477">
    <property type="entry name" value="Succ_DH/fumarate_Rdtase_cat_sf"/>
</dbReference>
<organism evidence="4">
    <name type="scientific">hydrothermal vent metagenome</name>
    <dbReference type="NCBI Taxonomy" id="652676"/>
    <lineage>
        <taxon>unclassified sequences</taxon>
        <taxon>metagenomes</taxon>
        <taxon>ecological metagenomes</taxon>
    </lineage>
</organism>
<dbReference type="NCBIfam" id="NF009472">
    <property type="entry name" value="PRK12834.1"/>
    <property type="match status" value="1"/>
</dbReference>
<dbReference type="InterPro" id="IPR036188">
    <property type="entry name" value="FAD/NAD-bd_sf"/>
</dbReference>
<gene>
    <name evidence="4" type="ORF">MNBD_ALPHA02-1213</name>
</gene>
<dbReference type="Pfam" id="PF00890">
    <property type="entry name" value="FAD_binding_2"/>
    <property type="match status" value="1"/>
</dbReference>
<protein>
    <submittedName>
        <fullName evidence="4">Fumarate/succinate/L-aspartate dehydrogenases</fullName>
    </submittedName>
</protein>
<dbReference type="EMBL" id="UOED01000044">
    <property type="protein sequence ID" value="VAV89205.1"/>
    <property type="molecule type" value="Genomic_DNA"/>
</dbReference>
<dbReference type="SUPFAM" id="SSF51905">
    <property type="entry name" value="FAD/NAD(P)-binding domain"/>
    <property type="match status" value="1"/>
</dbReference>
<dbReference type="GO" id="GO:0016627">
    <property type="term" value="F:oxidoreductase activity, acting on the CH-CH group of donors"/>
    <property type="evidence" value="ECO:0007669"/>
    <property type="project" value="InterPro"/>
</dbReference>
<dbReference type="PANTHER" id="PTHR43260:SF1">
    <property type="entry name" value="KSDD-LIKE STEROID DEHYDROGENASE RV0785"/>
    <property type="match status" value="1"/>
</dbReference>
<evidence type="ECO:0000256" key="1">
    <source>
        <dbReference type="ARBA" id="ARBA00022630"/>
    </source>
</evidence>
<sequence>MTSPKKYTSDITIIGGGIAGITMALDLLERGERRHITLIDAQDKEAFGGLAKGAFGGMMLVDTPLQRKSGIQDSTEIALCDWHNFADFGESDHWPRAWAKYYVEQVTAQVHDWIISLGLKFLPAVQWVERGLYQPGNSLPRYHILFGTAQYLMETLIARLHRAAEKGHLTLLFRHSVQNFIIDRDRITGIKGLDLSSDQSFSLSSKTTIIATGGIGGNLDKVRQHWPRHMGTPPTKILNGCHPTANGHMHDQVRLHDGQVTHLDKMWNYAAGVDHPKPAFDNHGLSLVPTRSSLWLNHRGQRIGPQPLITGFDTNFLCEQVARQEKPWTWHVMNWKIARRELAISGADHNPDLRKRRLLPMILKLLLADDGLVRRMVAESDDFIIADTLEELTAKMNGLTDKEYISADNLQQEIGHYDAQLARGPKFHNDDQIRRIAQLRQWTGDRIRTCKYQKILDPKAGPLLAIRTHLISRKTLGGIQTNLDCAVLRTDGQPLPGLYAIGEAAGFGGGGASGKKSLEGTFLAGCILTARRAAEVIYNQKAD</sequence>
<reference evidence="4" key="1">
    <citation type="submission" date="2018-06" db="EMBL/GenBank/DDBJ databases">
        <authorList>
            <person name="Zhirakovskaya E."/>
        </authorList>
    </citation>
    <scope>NUCLEOTIDE SEQUENCE</scope>
</reference>
<keyword evidence="2" id="KW-0560">Oxidoreductase</keyword>
<dbReference type="Gene3D" id="3.90.700.10">
    <property type="entry name" value="Succinate dehydrogenase/fumarate reductase flavoprotein, catalytic domain"/>
    <property type="match status" value="1"/>
</dbReference>